<dbReference type="Proteomes" id="UP001557470">
    <property type="component" value="Unassembled WGS sequence"/>
</dbReference>
<protein>
    <recommendedName>
        <fullName evidence="1">BEN domain-containing protein</fullName>
    </recommendedName>
</protein>
<dbReference type="AlphaFoldDB" id="A0ABD0XAX2"/>
<evidence type="ECO:0000313" key="3">
    <source>
        <dbReference type="Proteomes" id="UP001557470"/>
    </source>
</evidence>
<dbReference type="EMBL" id="JAGEUA010000005">
    <property type="protein sequence ID" value="KAL0978902.1"/>
    <property type="molecule type" value="Genomic_DNA"/>
</dbReference>
<sequence length="82" mass="9231">MSLFRQELATLLFGRDTLAKATLTGKGMQGKLKEQLEPEKNNAIIDAVRERFPNTEVAEIRALLRRKCNNESYKACSNSSQS</sequence>
<reference evidence="2 3" key="1">
    <citation type="submission" date="2024-06" db="EMBL/GenBank/DDBJ databases">
        <authorList>
            <person name="Pan Q."/>
            <person name="Wen M."/>
            <person name="Jouanno E."/>
            <person name="Zahm M."/>
            <person name="Klopp C."/>
            <person name="Cabau C."/>
            <person name="Louis A."/>
            <person name="Berthelot C."/>
            <person name="Parey E."/>
            <person name="Roest Crollius H."/>
            <person name="Montfort J."/>
            <person name="Robinson-Rechavi M."/>
            <person name="Bouchez O."/>
            <person name="Lampietro C."/>
            <person name="Lopez Roques C."/>
            <person name="Donnadieu C."/>
            <person name="Postlethwait J."/>
            <person name="Bobe J."/>
            <person name="Verreycken H."/>
            <person name="Guiguen Y."/>
        </authorList>
    </citation>
    <scope>NUCLEOTIDE SEQUENCE [LARGE SCALE GENOMIC DNA]</scope>
    <source>
        <strain evidence="2">Up_M1</strain>
        <tissue evidence="2">Testis</tissue>
    </source>
</reference>
<feature type="domain" description="BEN" evidence="1">
    <location>
        <begin position="1"/>
        <end position="75"/>
    </location>
</feature>
<dbReference type="Pfam" id="PF10523">
    <property type="entry name" value="BEN"/>
    <property type="match status" value="1"/>
</dbReference>
<proteinExistence type="predicted"/>
<dbReference type="PROSITE" id="PS51457">
    <property type="entry name" value="BEN"/>
    <property type="match status" value="1"/>
</dbReference>
<name>A0ABD0XAX2_UMBPY</name>
<evidence type="ECO:0000313" key="2">
    <source>
        <dbReference type="EMBL" id="KAL0978902.1"/>
    </source>
</evidence>
<dbReference type="SMART" id="SM01025">
    <property type="entry name" value="BEN"/>
    <property type="match status" value="1"/>
</dbReference>
<comment type="caution">
    <text evidence="2">The sequence shown here is derived from an EMBL/GenBank/DDBJ whole genome shotgun (WGS) entry which is preliminary data.</text>
</comment>
<dbReference type="InterPro" id="IPR018379">
    <property type="entry name" value="BEN_domain"/>
</dbReference>
<dbReference type="Gene3D" id="1.10.10.2590">
    <property type="entry name" value="BEN domain"/>
    <property type="match status" value="1"/>
</dbReference>
<evidence type="ECO:0000259" key="1">
    <source>
        <dbReference type="PROSITE" id="PS51457"/>
    </source>
</evidence>
<organism evidence="2 3">
    <name type="scientific">Umbra pygmaea</name>
    <name type="common">Eastern mudminnow</name>
    <dbReference type="NCBI Taxonomy" id="75934"/>
    <lineage>
        <taxon>Eukaryota</taxon>
        <taxon>Metazoa</taxon>
        <taxon>Chordata</taxon>
        <taxon>Craniata</taxon>
        <taxon>Vertebrata</taxon>
        <taxon>Euteleostomi</taxon>
        <taxon>Actinopterygii</taxon>
        <taxon>Neopterygii</taxon>
        <taxon>Teleostei</taxon>
        <taxon>Protacanthopterygii</taxon>
        <taxon>Esociformes</taxon>
        <taxon>Umbridae</taxon>
        <taxon>Umbra</taxon>
    </lineage>
</organism>
<accession>A0ABD0XAX2</accession>
<gene>
    <name evidence="2" type="ORF">UPYG_G00177440</name>
</gene>
<keyword evidence="3" id="KW-1185">Reference proteome</keyword>